<accession>A0A2Z6PG63</accession>
<organism evidence="1 2">
    <name type="scientific">Trifolium subterraneum</name>
    <name type="common">Subterranean clover</name>
    <dbReference type="NCBI Taxonomy" id="3900"/>
    <lineage>
        <taxon>Eukaryota</taxon>
        <taxon>Viridiplantae</taxon>
        <taxon>Streptophyta</taxon>
        <taxon>Embryophyta</taxon>
        <taxon>Tracheophyta</taxon>
        <taxon>Spermatophyta</taxon>
        <taxon>Magnoliopsida</taxon>
        <taxon>eudicotyledons</taxon>
        <taxon>Gunneridae</taxon>
        <taxon>Pentapetalae</taxon>
        <taxon>rosids</taxon>
        <taxon>fabids</taxon>
        <taxon>Fabales</taxon>
        <taxon>Fabaceae</taxon>
        <taxon>Papilionoideae</taxon>
        <taxon>50 kb inversion clade</taxon>
        <taxon>NPAAA clade</taxon>
        <taxon>Hologalegina</taxon>
        <taxon>IRL clade</taxon>
        <taxon>Trifolieae</taxon>
        <taxon>Trifolium</taxon>
    </lineage>
</organism>
<protein>
    <submittedName>
        <fullName evidence="1">Uncharacterized protein</fullName>
    </submittedName>
</protein>
<dbReference type="Proteomes" id="UP000242715">
    <property type="component" value="Unassembled WGS sequence"/>
</dbReference>
<gene>
    <name evidence="1" type="ORF">TSUD_301430</name>
</gene>
<dbReference type="AlphaFoldDB" id="A0A2Z6PG63"/>
<sequence length="67" mass="7679">MKQSESGNHSICVCGYGVLLEREREKEAKSKLKKISLSEISMEPNRRNRYMKEEHVVEVAAVIVQDS</sequence>
<keyword evidence="2" id="KW-1185">Reference proteome</keyword>
<dbReference type="EMBL" id="DF973960">
    <property type="protein sequence ID" value="GAU43177.1"/>
    <property type="molecule type" value="Genomic_DNA"/>
</dbReference>
<proteinExistence type="predicted"/>
<name>A0A2Z6PG63_TRISU</name>
<evidence type="ECO:0000313" key="1">
    <source>
        <dbReference type="EMBL" id="GAU43177.1"/>
    </source>
</evidence>
<evidence type="ECO:0000313" key="2">
    <source>
        <dbReference type="Proteomes" id="UP000242715"/>
    </source>
</evidence>
<reference evidence="2" key="1">
    <citation type="journal article" date="2017" name="Front. Plant Sci.">
        <title>Climate Clever Clovers: New Paradigm to Reduce the Environmental Footprint of Ruminants by Breeding Low Methanogenic Forages Utilizing Haplotype Variation.</title>
        <authorList>
            <person name="Kaur P."/>
            <person name="Appels R."/>
            <person name="Bayer P.E."/>
            <person name="Keeble-Gagnere G."/>
            <person name="Wang J."/>
            <person name="Hirakawa H."/>
            <person name="Shirasawa K."/>
            <person name="Vercoe P."/>
            <person name="Stefanova K."/>
            <person name="Durmic Z."/>
            <person name="Nichols P."/>
            <person name="Revell C."/>
            <person name="Isobe S.N."/>
            <person name="Edwards D."/>
            <person name="Erskine W."/>
        </authorList>
    </citation>
    <scope>NUCLEOTIDE SEQUENCE [LARGE SCALE GENOMIC DNA]</scope>
    <source>
        <strain evidence="2">cv. Daliak</strain>
    </source>
</reference>